<feature type="transmembrane region" description="Helical" evidence="5">
    <location>
        <begin position="21"/>
        <end position="43"/>
    </location>
</feature>
<feature type="transmembrane region" description="Helical" evidence="5">
    <location>
        <begin position="120"/>
        <end position="141"/>
    </location>
</feature>
<evidence type="ECO:0000256" key="1">
    <source>
        <dbReference type="ARBA" id="ARBA00004651"/>
    </source>
</evidence>
<evidence type="ECO:0000313" key="8">
    <source>
        <dbReference type="Proteomes" id="UP000272400"/>
    </source>
</evidence>
<comment type="subcellular location">
    <subcellularLocation>
        <location evidence="1">Cell membrane</location>
        <topology evidence="1">Multi-pass membrane protein</topology>
    </subcellularLocation>
</comment>
<dbReference type="PROSITE" id="PS50850">
    <property type="entry name" value="MFS"/>
    <property type="match status" value="1"/>
</dbReference>
<evidence type="ECO:0000313" key="7">
    <source>
        <dbReference type="EMBL" id="ROO91033.1"/>
    </source>
</evidence>
<dbReference type="PANTHER" id="PTHR23501:SF154">
    <property type="entry name" value="MULTIDRUG-EFFLUX TRANSPORTER RV1634-RELATED"/>
    <property type="match status" value="1"/>
</dbReference>
<dbReference type="InterPro" id="IPR020846">
    <property type="entry name" value="MFS_dom"/>
</dbReference>
<dbReference type="RefSeq" id="WP_123669906.1">
    <property type="nucleotide sequence ID" value="NZ_RJKE01000001.1"/>
</dbReference>
<dbReference type="OrthoDB" id="9778875at2"/>
<accession>A0A3N1DBY5</accession>
<evidence type="ECO:0000256" key="5">
    <source>
        <dbReference type="SAM" id="Phobius"/>
    </source>
</evidence>
<comment type="caution">
    <text evidence="7">The sequence shown here is derived from an EMBL/GenBank/DDBJ whole genome shotgun (WGS) entry which is preliminary data.</text>
</comment>
<sequence>MDFFKRSRRRPAPAHPAERAGVLRGGFLWVTIGSCALVFLAAFENIAVTAVMPAVSAGLDGARWYALAFAGPLATGVIGMVAAGLWADRRGPIAPLYTSVGLFGAGLVVCGLAPAMEVLVAGRLLQGLGGGAITVALYVVVGRIYPERLQPKLFAGFAACWIVPALVGPAIAGTVAELLGWQWVFLGVVGLVAVAMVMVVPALRGTGGPQAAEEGGNRGFGLLGWAALAAAAVLALNLAGGLPRVGGALSVVAIAVALAAVRPLLPRGTLTARHGLPSVILTRGLVSAAFFGGDVYLPYLLTEKYGFAPAFAGLTLTVGGLAWAGASTVQGRLGDRMSHAAGVRIGSALVLGSLLGILVTVALALPAAVAIVAWGIGGAGMGLMFPRLSTLMLGLSAPAERGFASSAGAIADSLGGALSLAVGGLVFSAAFGGFTGVFALSTAVGLVAVVVAQRAAAPAGLPASDKRTMEVAA</sequence>
<dbReference type="InterPro" id="IPR011701">
    <property type="entry name" value="MFS"/>
</dbReference>
<dbReference type="Proteomes" id="UP000272400">
    <property type="component" value="Unassembled WGS sequence"/>
</dbReference>
<dbReference type="InterPro" id="IPR036259">
    <property type="entry name" value="MFS_trans_sf"/>
</dbReference>
<gene>
    <name evidence="7" type="ORF">EDD29_8776</name>
</gene>
<feature type="transmembrane region" description="Helical" evidence="5">
    <location>
        <begin position="181"/>
        <end position="200"/>
    </location>
</feature>
<dbReference type="GO" id="GO:0005886">
    <property type="term" value="C:plasma membrane"/>
    <property type="evidence" value="ECO:0007669"/>
    <property type="project" value="UniProtKB-SubCell"/>
</dbReference>
<dbReference type="PROSITE" id="PS51257">
    <property type="entry name" value="PROKAR_LIPOPROTEIN"/>
    <property type="match status" value="1"/>
</dbReference>
<dbReference type="GO" id="GO:0022857">
    <property type="term" value="F:transmembrane transporter activity"/>
    <property type="evidence" value="ECO:0007669"/>
    <property type="project" value="InterPro"/>
</dbReference>
<feature type="transmembrane region" description="Helical" evidence="5">
    <location>
        <begin position="371"/>
        <end position="395"/>
    </location>
</feature>
<evidence type="ECO:0000256" key="2">
    <source>
        <dbReference type="ARBA" id="ARBA00022692"/>
    </source>
</evidence>
<keyword evidence="4 5" id="KW-0472">Membrane</keyword>
<feature type="transmembrane region" description="Helical" evidence="5">
    <location>
        <begin position="305"/>
        <end position="324"/>
    </location>
</feature>
<protein>
    <submittedName>
        <fullName evidence="7">Putative MFS family arabinose efflux permease</fullName>
    </submittedName>
</protein>
<keyword evidence="8" id="KW-1185">Reference proteome</keyword>
<dbReference type="AlphaFoldDB" id="A0A3N1DBY5"/>
<reference evidence="7 8" key="1">
    <citation type="submission" date="2018-11" db="EMBL/GenBank/DDBJ databases">
        <title>Sequencing the genomes of 1000 actinobacteria strains.</title>
        <authorList>
            <person name="Klenk H.-P."/>
        </authorList>
    </citation>
    <scope>NUCLEOTIDE SEQUENCE [LARGE SCALE GENOMIC DNA]</scope>
    <source>
        <strain evidence="7 8">DSM 44254</strain>
    </source>
</reference>
<feature type="transmembrane region" description="Helical" evidence="5">
    <location>
        <begin position="153"/>
        <end position="175"/>
    </location>
</feature>
<organism evidence="7 8">
    <name type="scientific">Actinocorallia herbida</name>
    <dbReference type="NCBI Taxonomy" id="58109"/>
    <lineage>
        <taxon>Bacteria</taxon>
        <taxon>Bacillati</taxon>
        <taxon>Actinomycetota</taxon>
        <taxon>Actinomycetes</taxon>
        <taxon>Streptosporangiales</taxon>
        <taxon>Thermomonosporaceae</taxon>
        <taxon>Actinocorallia</taxon>
    </lineage>
</organism>
<feature type="transmembrane region" description="Helical" evidence="5">
    <location>
        <begin position="345"/>
        <end position="365"/>
    </location>
</feature>
<proteinExistence type="predicted"/>
<feature type="transmembrane region" description="Helical" evidence="5">
    <location>
        <begin position="277"/>
        <end position="299"/>
    </location>
</feature>
<keyword evidence="3 5" id="KW-1133">Transmembrane helix</keyword>
<dbReference type="PANTHER" id="PTHR23501">
    <property type="entry name" value="MAJOR FACILITATOR SUPERFAMILY"/>
    <property type="match status" value="1"/>
</dbReference>
<dbReference type="Pfam" id="PF07690">
    <property type="entry name" value="MFS_1"/>
    <property type="match status" value="1"/>
</dbReference>
<dbReference type="SUPFAM" id="SSF103473">
    <property type="entry name" value="MFS general substrate transporter"/>
    <property type="match status" value="1"/>
</dbReference>
<feature type="transmembrane region" description="Helical" evidence="5">
    <location>
        <begin position="94"/>
        <end position="114"/>
    </location>
</feature>
<evidence type="ECO:0000256" key="3">
    <source>
        <dbReference type="ARBA" id="ARBA00022989"/>
    </source>
</evidence>
<dbReference type="Gene3D" id="1.20.1250.20">
    <property type="entry name" value="MFS general substrate transporter like domains"/>
    <property type="match status" value="1"/>
</dbReference>
<evidence type="ECO:0000256" key="4">
    <source>
        <dbReference type="ARBA" id="ARBA00023136"/>
    </source>
</evidence>
<feature type="transmembrane region" description="Helical" evidence="5">
    <location>
        <begin position="63"/>
        <end position="87"/>
    </location>
</feature>
<feature type="domain" description="Major facilitator superfamily (MFS) profile" evidence="6">
    <location>
        <begin position="30"/>
        <end position="460"/>
    </location>
</feature>
<name>A0A3N1DBY5_9ACTN</name>
<feature type="transmembrane region" description="Helical" evidence="5">
    <location>
        <begin position="407"/>
        <end position="431"/>
    </location>
</feature>
<feature type="transmembrane region" description="Helical" evidence="5">
    <location>
        <begin position="245"/>
        <end position="265"/>
    </location>
</feature>
<evidence type="ECO:0000259" key="6">
    <source>
        <dbReference type="PROSITE" id="PS50850"/>
    </source>
</evidence>
<feature type="transmembrane region" description="Helical" evidence="5">
    <location>
        <begin position="437"/>
        <end position="457"/>
    </location>
</feature>
<feature type="transmembrane region" description="Helical" evidence="5">
    <location>
        <begin position="220"/>
        <end position="239"/>
    </location>
</feature>
<keyword evidence="2 5" id="KW-0812">Transmembrane</keyword>
<dbReference type="EMBL" id="RJKE01000001">
    <property type="protein sequence ID" value="ROO91033.1"/>
    <property type="molecule type" value="Genomic_DNA"/>
</dbReference>
<dbReference type="PRINTS" id="PR01036">
    <property type="entry name" value="TCRTETB"/>
</dbReference>